<dbReference type="CDD" id="cd00342">
    <property type="entry name" value="gram_neg_porins"/>
    <property type="match status" value="1"/>
</dbReference>
<keyword evidence="8" id="KW-0626">Porin</keyword>
<dbReference type="SUPFAM" id="SSF56935">
    <property type="entry name" value="Porins"/>
    <property type="match status" value="1"/>
</dbReference>
<dbReference type="AlphaFoldDB" id="A0A644XXR8"/>
<keyword evidence="5" id="KW-0812">Transmembrane</keyword>
<dbReference type="PANTHER" id="PTHR34501">
    <property type="entry name" value="PROTEIN YDDL-RELATED"/>
    <property type="match status" value="1"/>
</dbReference>
<evidence type="ECO:0000256" key="5">
    <source>
        <dbReference type="ARBA" id="ARBA00022692"/>
    </source>
</evidence>
<accession>A0A644XXR8</accession>
<dbReference type="EMBL" id="VSSQ01003417">
    <property type="protein sequence ID" value="MPM20588.1"/>
    <property type="molecule type" value="Genomic_DNA"/>
</dbReference>
<evidence type="ECO:0000256" key="8">
    <source>
        <dbReference type="ARBA" id="ARBA00023114"/>
    </source>
</evidence>
<dbReference type="InterPro" id="IPR050298">
    <property type="entry name" value="Gram-neg_bact_OMP"/>
</dbReference>
<evidence type="ECO:0000256" key="6">
    <source>
        <dbReference type="ARBA" id="ARBA00022729"/>
    </source>
</evidence>
<dbReference type="InterPro" id="IPR033900">
    <property type="entry name" value="Gram_neg_porin_domain"/>
</dbReference>
<evidence type="ECO:0000313" key="11">
    <source>
        <dbReference type="EMBL" id="MPM20588.1"/>
    </source>
</evidence>
<evidence type="ECO:0000256" key="10">
    <source>
        <dbReference type="ARBA" id="ARBA00023237"/>
    </source>
</evidence>
<comment type="subunit">
    <text evidence="2">Homotrimer.</text>
</comment>
<dbReference type="InterPro" id="IPR023614">
    <property type="entry name" value="Porin_dom_sf"/>
</dbReference>
<dbReference type="GO" id="GO:0046930">
    <property type="term" value="C:pore complex"/>
    <property type="evidence" value="ECO:0007669"/>
    <property type="project" value="UniProtKB-KW"/>
</dbReference>
<keyword evidence="4" id="KW-1134">Transmembrane beta strand</keyword>
<gene>
    <name evidence="11" type="ORF">SDC9_67019</name>
</gene>
<evidence type="ECO:0000256" key="3">
    <source>
        <dbReference type="ARBA" id="ARBA00022448"/>
    </source>
</evidence>
<proteinExistence type="predicted"/>
<dbReference type="GO" id="GO:0006811">
    <property type="term" value="P:monoatomic ion transport"/>
    <property type="evidence" value="ECO:0007669"/>
    <property type="project" value="UniProtKB-KW"/>
</dbReference>
<comment type="caution">
    <text evidence="11">The sequence shown here is derived from an EMBL/GenBank/DDBJ whole genome shotgun (WGS) entry which is preliminary data.</text>
</comment>
<comment type="subcellular location">
    <subcellularLocation>
        <location evidence="1">Membrane</location>
        <topology evidence="1">Multi-pass membrane protein</topology>
    </subcellularLocation>
</comment>
<protein>
    <submittedName>
        <fullName evidence="11">Uncharacterized protein</fullName>
    </submittedName>
</protein>
<organism evidence="11">
    <name type="scientific">bioreactor metagenome</name>
    <dbReference type="NCBI Taxonomy" id="1076179"/>
    <lineage>
        <taxon>unclassified sequences</taxon>
        <taxon>metagenomes</taxon>
        <taxon>ecological metagenomes</taxon>
    </lineage>
</organism>
<evidence type="ECO:0000256" key="4">
    <source>
        <dbReference type="ARBA" id="ARBA00022452"/>
    </source>
</evidence>
<dbReference type="GO" id="GO:0015288">
    <property type="term" value="F:porin activity"/>
    <property type="evidence" value="ECO:0007669"/>
    <property type="project" value="UniProtKB-KW"/>
</dbReference>
<dbReference type="Gene3D" id="2.40.160.10">
    <property type="entry name" value="Porin"/>
    <property type="match status" value="1"/>
</dbReference>
<evidence type="ECO:0000256" key="2">
    <source>
        <dbReference type="ARBA" id="ARBA00011233"/>
    </source>
</evidence>
<keyword evidence="7" id="KW-0406">Ion transport</keyword>
<evidence type="ECO:0000256" key="9">
    <source>
        <dbReference type="ARBA" id="ARBA00023136"/>
    </source>
</evidence>
<keyword evidence="3" id="KW-0813">Transport</keyword>
<evidence type="ECO:0000256" key="7">
    <source>
        <dbReference type="ARBA" id="ARBA00023065"/>
    </source>
</evidence>
<keyword evidence="9" id="KW-0472">Membrane</keyword>
<sequence>MKATRRQREARIQKSFQLTADFFKASIRFGMTRRKAALSPFVQALPRRRAARGPECPLRRDDAAAQAHVAVVQHGGLPRRHRPLRLGEMQAKALGVSAHHVAIRILLAVTRLSRAGAGGRRVARDPARILRLQIVRQQPWMVMALHHAQRVLFQILARHEPWCMVARAALRALFLHPANAQALALAQGVERQPHMPAQLAAPVVEDRAGLVADVAVEELAKRPLADKADAGRILFLGVRQAYLFGNAAHLGLVQLAHREHRLGQLRLIQAVQKIALVLGRIQPLEQFVQTGCRILTNTRIVPGGDLLGPQTHGMVKKGLELDLGVAQHVGIGRAPGLVFAQELGEHPVLVLGGEVHMLDLDTDHVRHGSRIDEIDVRRAIFAVIVVLPVLHEDSNHLMALLFQQIGGDSRIHAARQADDHTMFGRSAHCLHCIFLRGPAWRAHRHIPVSVTTPRMPGAVAQNATMLPPWGDRQGAWALNLSTSDKHLQQSSRFLRKCLQLQKRGVRDRCCGMMRAARSLTPRKPQTSYQPACRHRVWAHPSSTESVLKIQLGALCALLASSLALPALSQPKDFTIYGVMDLGVRRSSGLTDDHLPSNASQYGMISGLGDASRWGVRGATPLGNGENVIFALESGLQADTGTQKNGHMYFDRASWIGLQSRTDTLTVGRQTSLLVDALTPIDPLQNRFPDFNPNHTVGALSDHGLASQFGNTGTPGNAYWLNDAVKLTSRSGAYQLGAMYSFGEQAGNRKALSSGGLSLTWEENGTAFSGAYQTFRDIDGHLLKAWMAGAAYRSGTLRLAASAGRSQADTGEATRTEQRVYSLGATLSTTQKTDWTLAYYKVSRERPNLADDGYGRFIAFYEYRLSNRTKVYAEFDLTNWDDGYQGTGNKRRATGFGVGMQYRF</sequence>
<keyword evidence="10" id="KW-0998">Cell outer membrane</keyword>
<name>A0A644XXR8_9ZZZZ</name>
<reference evidence="11" key="1">
    <citation type="submission" date="2019-08" db="EMBL/GenBank/DDBJ databases">
        <authorList>
            <person name="Kucharzyk K."/>
            <person name="Murdoch R.W."/>
            <person name="Higgins S."/>
            <person name="Loffler F."/>
        </authorList>
    </citation>
    <scope>NUCLEOTIDE SEQUENCE</scope>
</reference>
<keyword evidence="6" id="KW-0732">Signal</keyword>
<dbReference type="PANTHER" id="PTHR34501:SF9">
    <property type="entry name" value="MAJOR OUTER MEMBRANE PROTEIN P.IA"/>
    <property type="match status" value="1"/>
</dbReference>
<evidence type="ECO:0000256" key="1">
    <source>
        <dbReference type="ARBA" id="ARBA00004141"/>
    </source>
</evidence>